<dbReference type="PANTHER" id="PTHR13412">
    <property type="entry name" value="T-CELL IMMUNOMODULATORY PROTEIN HOMOLOG"/>
    <property type="match status" value="1"/>
</dbReference>
<dbReference type="EMBL" id="LSMT01000430">
    <property type="protein sequence ID" value="PFX18107.1"/>
    <property type="molecule type" value="Genomic_DNA"/>
</dbReference>
<dbReference type="GO" id="GO:0005886">
    <property type="term" value="C:plasma membrane"/>
    <property type="evidence" value="ECO:0007669"/>
    <property type="project" value="TreeGrafter"/>
</dbReference>
<accession>A0A2B4RP34</accession>
<proteinExistence type="predicted"/>
<dbReference type="PANTHER" id="PTHR13412:SF0">
    <property type="entry name" value="T-CELL IMMUNOMODULATORY PROTEIN"/>
    <property type="match status" value="1"/>
</dbReference>
<dbReference type="Proteomes" id="UP000225706">
    <property type="component" value="Unassembled WGS sequence"/>
</dbReference>
<reference evidence="2" key="1">
    <citation type="journal article" date="2017" name="bioRxiv">
        <title>Comparative analysis of the genomes of Stylophora pistillata and Acropora digitifera provides evidence for extensive differences between species of corals.</title>
        <authorList>
            <person name="Voolstra C.R."/>
            <person name="Li Y."/>
            <person name="Liew Y.J."/>
            <person name="Baumgarten S."/>
            <person name="Zoccola D."/>
            <person name="Flot J.-F."/>
            <person name="Tambutte S."/>
            <person name="Allemand D."/>
            <person name="Aranda M."/>
        </authorList>
    </citation>
    <scope>NUCLEOTIDE SEQUENCE [LARGE SCALE GENOMIC DNA]</scope>
</reference>
<sequence>MEINRPTCSLLLVEVIFLSSGNYLEIFLWSESEQKFSKGGVLISLQRIPERLKGGALKIVNVSPMDFDGDGCLDVLIVAESQHNSEKNVTVYMHWGNSKTLDANGLVLVMKDQPLVMDNKELPTLEGAVVATFFDLYENGKIGVMGVTESPMKNDPQSLEYYVHTLRSDLYSDACFLKVIGKSVQLK</sequence>
<evidence type="ECO:0000313" key="1">
    <source>
        <dbReference type="EMBL" id="PFX18107.1"/>
    </source>
</evidence>
<protein>
    <submittedName>
        <fullName evidence="1">T-cell immunomodulatory protein</fullName>
    </submittedName>
</protein>
<gene>
    <name evidence="1" type="primary">Itfg1</name>
    <name evidence="1" type="ORF">AWC38_SpisGene17540</name>
</gene>
<organism evidence="1 2">
    <name type="scientific">Stylophora pistillata</name>
    <name type="common">Smooth cauliflower coral</name>
    <dbReference type="NCBI Taxonomy" id="50429"/>
    <lineage>
        <taxon>Eukaryota</taxon>
        <taxon>Metazoa</taxon>
        <taxon>Cnidaria</taxon>
        <taxon>Anthozoa</taxon>
        <taxon>Hexacorallia</taxon>
        <taxon>Scleractinia</taxon>
        <taxon>Astrocoeniina</taxon>
        <taxon>Pocilloporidae</taxon>
        <taxon>Stylophora</taxon>
    </lineage>
</organism>
<keyword evidence="2" id="KW-1185">Reference proteome</keyword>
<dbReference type="SUPFAM" id="SSF69318">
    <property type="entry name" value="Integrin alpha N-terminal domain"/>
    <property type="match status" value="1"/>
</dbReference>
<name>A0A2B4RP34_STYPI</name>
<dbReference type="InterPro" id="IPR028994">
    <property type="entry name" value="Integrin_alpha_N"/>
</dbReference>
<evidence type="ECO:0000313" key="2">
    <source>
        <dbReference type="Proteomes" id="UP000225706"/>
    </source>
</evidence>
<comment type="caution">
    <text evidence="1">The sequence shown here is derived from an EMBL/GenBank/DDBJ whole genome shotgun (WGS) entry which is preliminary data.</text>
</comment>
<dbReference type="InterPro" id="IPR024881">
    <property type="entry name" value="Tip"/>
</dbReference>
<dbReference type="OrthoDB" id="10250728at2759"/>
<dbReference type="AlphaFoldDB" id="A0A2B4RP34"/>